<comment type="caution">
    <text evidence="1">The sequence shown here is derived from an EMBL/GenBank/DDBJ whole genome shotgun (WGS) entry which is preliminary data.</text>
</comment>
<keyword evidence="2" id="KW-1185">Reference proteome</keyword>
<dbReference type="GeneID" id="85361691"/>
<accession>A0AA39MSP1</accession>
<gene>
    <name evidence="1" type="ORF">EV420DRAFT_1648366</name>
</gene>
<dbReference type="EMBL" id="JAUEPS010000049">
    <property type="protein sequence ID" value="KAK0445651.1"/>
    <property type="molecule type" value="Genomic_DNA"/>
</dbReference>
<dbReference type="RefSeq" id="XP_060325555.1">
    <property type="nucleotide sequence ID" value="XM_060478143.1"/>
</dbReference>
<sequence length="214" mass="23982">MLSLFFQPSMPLGFFNVISFSLHCLNSSPGPVIDSDIYEHPLHRPVNLLDSNVHEYDLLDGTAWTNTFRLDILSDGYPYSLNDTDLSIRVTPLMRARRASLGAHSSDERPLTYTLHETTGIDLRPVSVTGDVISLDDIYNWKTGENNYLDDVGDMKCDHYNQVIFTMQTILLVAYSINFYTIPPILDRKAHTSVATDSFGWVEGASATLTSISI</sequence>
<dbReference type="AlphaFoldDB" id="A0AA39MSP1"/>
<name>A0AA39MSP1_ARMTA</name>
<protein>
    <submittedName>
        <fullName evidence="1">Uncharacterized protein</fullName>
    </submittedName>
</protein>
<reference evidence="1" key="1">
    <citation type="submission" date="2023-06" db="EMBL/GenBank/DDBJ databases">
        <authorList>
            <consortium name="Lawrence Berkeley National Laboratory"/>
            <person name="Ahrendt S."/>
            <person name="Sahu N."/>
            <person name="Indic B."/>
            <person name="Wong-Bajracharya J."/>
            <person name="Merenyi Z."/>
            <person name="Ke H.-M."/>
            <person name="Monk M."/>
            <person name="Kocsube S."/>
            <person name="Drula E."/>
            <person name="Lipzen A."/>
            <person name="Balint B."/>
            <person name="Henrissat B."/>
            <person name="Andreopoulos B."/>
            <person name="Martin F.M."/>
            <person name="Harder C.B."/>
            <person name="Rigling D."/>
            <person name="Ford K.L."/>
            <person name="Foster G.D."/>
            <person name="Pangilinan J."/>
            <person name="Papanicolaou A."/>
            <person name="Barry K."/>
            <person name="LaButti K."/>
            <person name="Viragh M."/>
            <person name="Koriabine M."/>
            <person name="Yan M."/>
            <person name="Riley R."/>
            <person name="Champramary S."/>
            <person name="Plett K.L."/>
            <person name="Tsai I.J."/>
            <person name="Slot J."/>
            <person name="Sipos G."/>
            <person name="Plett J."/>
            <person name="Nagy L.G."/>
            <person name="Grigoriev I.V."/>
        </authorList>
    </citation>
    <scope>NUCLEOTIDE SEQUENCE</scope>
    <source>
        <strain evidence="1">CCBAS 213</strain>
    </source>
</reference>
<organism evidence="1 2">
    <name type="scientific">Armillaria tabescens</name>
    <name type="common">Ringless honey mushroom</name>
    <name type="synonym">Agaricus tabescens</name>
    <dbReference type="NCBI Taxonomy" id="1929756"/>
    <lineage>
        <taxon>Eukaryota</taxon>
        <taxon>Fungi</taxon>
        <taxon>Dikarya</taxon>
        <taxon>Basidiomycota</taxon>
        <taxon>Agaricomycotina</taxon>
        <taxon>Agaricomycetes</taxon>
        <taxon>Agaricomycetidae</taxon>
        <taxon>Agaricales</taxon>
        <taxon>Marasmiineae</taxon>
        <taxon>Physalacriaceae</taxon>
        <taxon>Desarmillaria</taxon>
    </lineage>
</organism>
<evidence type="ECO:0000313" key="2">
    <source>
        <dbReference type="Proteomes" id="UP001175211"/>
    </source>
</evidence>
<proteinExistence type="predicted"/>
<dbReference type="Proteomes" id="UP001175211">
    <property type="component" value="Unassembled WGS sequence"/>
</dbReference>
<evidence type="ECO:0000313" key="1">
    <source>
        <dbReference type="EMBL" id="KAK0445651.1"/>
    </source>
</evidence>